<feature type="region of interest" description="Disordered" evidence="1">
    <location>
        <begin position="1"/>
        <end position="45"/>
    </location>
</feature>
<evidence type="ECO:0000256" key="1">
    <source>
        <dbReference type="SAM" id="MobiDB-lite"/>
    </source>
</evidence>
<name>A0ABD2N0E5_9CUCU</name>
<accession>A0ABD2N0E5</accession>
<organism evidence="2 3">
    <name type="scientific">Cryptolaemus montrouzieri</name>
    <dbReference type="NCBI Taxonomy" id="559131"/>
    <lineage>
        <taxon>Eukaryota</taxon>
        <taxon>Metazoa</taxon>
        <taxon>Ecdysozoa</taxon>
        <taxon>Arthropoda</taxon>
        <taxon>Hexapoda</taxon>
        <taxon>Insecta</taxon>
        <taxon>Pterygota</taxon>
        <taxon>Neoptera</taxon>
        <taxon>Endopterygota</taxon>
        <taxon>Coleoptera</taxon>
        <taxon>Polyphaga</taxon>
        <taxon>Cucujiformia</taxon>
        <taxon>Coccinelloidea</taxon>
        <taxon>Coccinellidae</taxon>
        <taxon>Scymninae</taxon>
        <taxon>Scymnini</taxon>
        <taxon>Cryptolaemus</taxon>
    </lineage>
</organism>
<proteinExistence type="predicted"/>
<protein>
    <submittedName>
        <fullName evidence="2">Uncharacterized protein</fullName>
    </submittedName>
</protein>
<dbReference type="Proteomes" id="UP001516400">
    <property type="component" value="Unassembled WGS sequence"/>
</dbReference>
<keyword evidence="3" id="KW-1185">Reference proteome</keyword>
<comment type="caution">
    <text evidence="2">The sequence shown here is derived from an EMBL/GenBank/DDBJ whole genome shotgun (WGS) entry which is preliminary data.</text>
</comment>
<dbReference type="EMBL" id="JABFTP020000042">
    <property type="protein sequence ID" value="KAL3271887.1"/>
    <property type="molecule type" value="Genomic_DNA"/>
</dbReference>
<evidence type="ECO:0000313" key="3">
    <source>
        <dbReference type="Proteomes" id="UP001516400"/>
    </source>
</evidence>
<evidence type="ECO:0000313" key="2">
    <source>
        <dbReference type="EMBL" id="KAL3271887.1"/>
    </source>
</evidence>
<dbReference type="AlphaFoldDB" id="A0ABD2N0E5"/>
<sequence>MQSEIDIPSPVGTSVSPVLNTNETPSLSQMLVPPKKKSRSRRSSEDFNVSRRCRVYRGTECGSDHHFIKAKIHFAQYTHIIPSTHENTDRERQCKPKRYKLDFLQDTSVAFLFKLRLSQMFTKTDESTPTKLYDGLVKSIHLAAEESLGELDNGRNKKSPYGWNDQIKESLEEKKRDNNKWLTAKDSEDRKYYTRVS</sequence>
<gene>
    <name evidence="2" type="ORF">HHI36_022357</name>
</gene>
<reference evidence="2 3" key="1">
    <citation type="journal article" date="2021" name="BMC Biol.">
        <title>Horizontally acquired antibacterial genes associated with adaptive radiation of ladybird beetles.</title>
        <authorList>
            <person name="Li H.S."/>
            <person name="Tang X.F."/>
            <person name="Huang Y.H."/>
            <person name="Xu Z.Y."/>
            <person name="Chen M.L."/>
            <person name="Du X.Y."/>
            <person name="Qiu B.Y."/>
            <person name="Chen P.T."/>
            <person name="Zhang W."/>
            <person name="Slipinski A."/>
            <person name="Escalona H.E."/>
            <person name="Waterhouse R.M."/>
            <person name="Zwick A."/>
            <person name="Pang H."/>
        </authorList>
    </citation>
    <scope>NUCLEOTIDE SEQUENCE [LARGE SCALE GENOMIC DNA]</scope>
    <source>
        <strain evidence="2">SYSU2018</strain>
    </source>
</reference>
<feature type="compositionally biased region" description="Polar residues" evidence="1">
    <location>
        <begin position="11"/>
        <end position="29"/>
    </location>
</feature>